<name>J6F1X4_TRIAS</name>
<dbReference type="PANTHER" id="PTHR13191:SF0">
    <property type="entry name" value="RIBOSOMAL RNA-PROCESSING PROTEIN 7 HOMOLOG A-RELATED"/>
    <property type="match status" value="1"/>
</dbReference>
<feature type="domain" description="Ribosomal RNA-processing protein 7 C-terminal" evidence="4">
    <location>
        <begin position="208"/>
        <end position="337"/>
    </location>
</feature>
<evidence type="ECO:0000256" key="3">
    <source>
        <dbReference type="SAM" id="MobiDB-lite"/>
    </source>
</evidence>
<dbReference type="GO" id="GO:0003676">
    <property type="term" value="F:nucleic acid binding"/>
    <property type="evidence" value="ECO:0007669"/>
    <property type="project" value="InterPro"/>
</dbReference>
<feature type="compositionally biased region" description="Acidic residues" evidence="3">
    <location>
        <begin position="99"/>
        <end position="111"/>
    </location>
</feature>
<dbReference type="AlphaFoldDB" id="J6F1X4"/>
<comment type="caution">
    <text evidence="5">The sequence shown here is derived from an EMBL/GenBank/DDBJ whole genome shotgun (WGS) entry which is preliminary data.</text>
</comment>
<dbReference type="Proteomes" id="UP000002748">
    <property type="component" value="Unassembled WGS sequence"/>
</dbReference>
<keyword evidence="2" id="KW-0175">Coiled coil</keyword>
<dbReference type="Gene3D" id="6.10.250.1770">
    <property type="match status" value="1"/>
</dbReference>
<feature type="region of interest" description="Disordered" evidence="3">
    <location>
        <begin position="94"/>
        <end position="136"/>
    </location>
</feature>
<dbReference type="InterPro" id="IPR035979">
    <property type="entry name" value="RBD_domain_sf"/>
</dbReference>
<dbReference type="PANTHER" id="PTHR13191">
    <property type="entry name" value="RIBOSOMAL RNA PROCESSING PROTEIN 7-RELATED"/>
    <property type="match status" value="1"/>
</dbReference>
<reference evidence="5 6" key="1">
    <citation type="journal article" date="2012" name="Eukaryot. Cell">
        <title>Draft genome sequence of CBS 2479, the standard type strain of Trichosporon asahii.</title>
        <authorList>
            <person name="Yang R.Y."/>
            <person name="Li H.T."/>
            <person name="Zhu H."/>
            <person name="Zhou G.P."/>
            <person name="Wang M."/>
            <person name="Wang L."/>
        </authorList>
    </citation>
    <scope>NUCLEOTIDE SEQUENCE [LARGE SCALE GENOMIC DNA]</scope>
    <source>
        <strain evidence="6">ATCC 90039 / CBS 2479 / JCM 2466 / KCTC 7840 / NCYC 2677 / UAMH 7654</strain>
    </source>
</reference>
<evidence type="ECO:0000259" key="4">
    <source>
        <dbReference type="Pfam" id="PF12923"/>
    </source>
</evidence>
<protein>
    <recommendedName>
        <fullName evidence="4">Ribosomal RNA-processing protein 7 C-terminal domain-containing protein</fullName>
    </recommendedName>
</protein>
<dbReference type="InterPro" id="IPR040446">
    <property type="entry name" value="RRP7"/>
</dbReference>
<dbReference type="InterPro" id="IPR012677">
    <property type="entry name" value="Nucleotide-bd_a/b_plait_sf"/>
</dbReference>
<dbReference type="GO" id="GO:0032545">
    <property type="term" value="C:CURI complex"/>
    <property type="evidence" value="ECO:0007669"/>
    <property type="project" value="TreeGrafter"/>
</dbReference>
<sequence length="337" mass="36508">MGKAGKQKASSSSFAATYGGDFLPLSIQASSSQPAHYLYVRPQTSSSDSSDRELFVSNLPVDFGDASARAVFSRFGVIESIQFGKGAGKSAMESAVLELSDDEASDSEPEEAPAAPQVDEDGWTFVGTEQPKRRRRRRLQAIPASVPEVTPLPESVEALHPSGRTTATITFLDAVSVPRVMKHTGTITYTPDIPTGLSRYEAQYAALRPKLALAKAHADSAMERYDHLHSLLLTSKAKAQGAGAVVDADGFTVVLRSGRYGRTAGRGADGAGVAVASFADADKPKKKKNSGAGELKDFYKFQAQDRKKKELAEMRRKFEQDRQKVAELKKGRRYKPY</sequence>
<organism evidence="5 6">
    <name type="scientific">Trichosporon asahii var. asahii (strain ATCC 90039 / CBS 2479 / JCM 2466 / KCTC 7840 / NBRC 103889/ NCYC 2677 / UAMH 7654)</name>
    <name type="common">Yeast</name>
    <dbReference type="NCBI Taxonomy" id="1186058"/>
    <lineage>
        <taxon>Eukaryota</taxon>
        <taxon>Fungi</taxon>
        <taxon>Dikarya</taxon>
        <taxon>Basidiomycota</taxon>
        <taxon>Agaricomycotina</taxon>
        <taxon>Tremellomycetes</taxon>
        <taxon>Trichosporonales</taxon>
        <taxon>Trichosporonaceae</taxon>
        <taxon>Trichosporon</taxon>
    </lineage>
</organism>
<dbReference type="HOGENOM" id="CLU_036234_0_0_1"/>
<dbReference type="CDD" id="cd12950">
    <property type="entry name" value="RRP7_Rrp7p"/>
    <property type="match status" value="1"/>
</dbReference>
<dbReference type="GO" id="GO:0000028">
    <property type="term" value="P:ribosomal small subunit assembly"/>
    <property type="evidence" value="ECO:0007669"/>
    <property type="project" value="TreeGrafter"/>
</dbReference>
<dbReference type="InterPro" id="IPR024326">
    <property type="entry name" value="RRP7_C"/>
</dbReference>
<proteinExistence type="inferred from homology"/>
<evidence type="ECO:0000256" key="1">
    <source>
        <dbReference type="ARBA" id="ARBA00006110"/>
    </source>
</evidence>
<comment type="similarity">
    <text evidence="1">Belongs to the RRP7 family.</text>
</comment>
<evidence type="ECO:0000313" key="5">
    <source>
        <dbReference type="EMBL" id="EJT49177.1"/>
    </source>
</evidence>
<dbReference type="GeneID" id="25985172"/>
<dbReference type="RefSeq" id="XP_014180172.1">
    <property type="nucleotide sequence ID" value="XM_014324697.1"/>
</dbReference>
<gene>
    <name evidence="5" type="ORF">A1Q1_01658</name>
</gene>
<dbReference type="GO" id="GO:0006364">
    <property type="term" value="P:rRNA processing"/>
    <property type="evidence" value="ECO:0007669"/>
    <property type="project" value="TreeGrafter"/>
</dbReference>
<feature type="coiled-coil region" evidence="2">
    <location>
        <begin position="304"/>
        <end position="331"/>
    </location>
</feature>
<dbReference type="Pfam" id="PF12923">
    <property type="entry name" value="RRP7"/>
    <property type="match status" value="1"/>
</dbReference>
<dbReference type="Gene3D" id="3.30.70.330">
    <property type="match status" value="1"/>
</dbReference>
<evidence type="ECO:0000313" key="6">
    <source>
        <dbReference type="Proteomes" id="UP000002748"/>
    </source>
</evidence>
<dbReference type="OrthoDB" id="5390at2759"/>
<dbReference type="SUPFAM" id="SSF54928">
    <property type="entry name" value="RNA-binding domain, RBD"/>
    <property type="match status" value="1"/>
</dbReference>
<accession>J6F1X4</accession>
<dbReference type="EMBL" id="ALBS01000177">
    <property type="protein sequence ID" value="EJT49177.1"/>
    <property type="molecule type" value="Genomic_DNA"/>
</dbReference>
<dbReference type="KEGG" id="tasa:A1Q1_01658"/>
<dbReference type="VEuPathDB" id="FungiDB:A1Q1_01658"/>
<evidence type="ECO:0000256" key="2">
    <source>
        <dbReference type="SAM" id="Coils"/>
    </source>
</evidence>
<dbReference type="GO" id="GO:0034456">
    <property type="term" value="C:UTP-C complex"/>
    <property type="evidence" value="ECO:0007669"/>
    <property type="project" value="TreeGrafter"/>
</dbReference>